<reference evidence="2" key="2">
    <citation type="journal article" date="2014" name="ISME J.">
        <title>Microbial stratification in low pH oxic and suboxic macroscopic growths along an acid mine drainage.</title>
        <authorList>
            <person name="Mendez-Garcia C."/>
            <person name="Mesa V."/>
            <person name="Sprenger R.R."/>
            <person name="Richter M."/>
            <person name="Diez M.S."/>
            <person name="Solano J."/>
            <person name="Bargiela R."/>
            <person name="Golyshina O.V."/>
            <person name="Manteca A."/>
            <person name="Ramos J.L."/>
            <person name="Gallego J.R."/>
            <person name="Llorente I."/>
            <person name="Martins Dos Santos V.A."/>
            <person name="Jensen O.N."/>
            <person name="Pelaez A.I."/>
            <person name="Sanchez J."/>
            <person name="Ferrer M."/>
        </authorList>
    </citation>
    <scope>NUCLEOTIDE SEQUENCE</scope>
</reference>
<feature type="transmembrane region" description="Helical" evidence="1">
    <location>
        <begin position="6"/>
        <end position="28"/>
    </location>
</feature>
<gene>
    <name evidence="2" type="ORF">B1B_11163</name>
</gene>
<dbReference type="SUPFAM" id="SSF53335">
    <property type="entry name" value="S-adenosyl-L-methionine-dependent methyltransferases"/>
    <property type="match status" value="1"/>
</dbReference>
<protein>
    <submittedName>
        <fullName evidence="2">RNA methylase</fullName>
    </submittedName>
</protein>
<dbReference type="GO" id="GO:0008168">
    <property type="term" value="F:methyltransferase activity"/>
    <property type="evidence" value="ECO:0007669"/>
    <property type="project" value="UniProtKB-KW"/>
</dbReference>
<evidence type="ECO:0000313" key="2">
    <source>
        <dbReference type="EMBL" id="EQD50657.1"/>
    </source>
</evidence>
<keyword evidence="1" id="KW-1133">Transmembrane helix</keyword>
<dbReference type="EMBL" id="AUZY01007229">
    <property type="protein sequence ID" value="EQD50657.1"/>
    <property type="molecule type" value="Genomic_DNA"/>
</dbReference>
<keyword evidence="2" id="KW-0489">Methyltransferase</keyword>
<dbReference type="InterPro" id="IPR029063">
    <property type="entry name" value="SAM-dependent_MTases_sf"/>
</dbReference>
<keyword evidence="2" id="KW-0808">Transferase</keyword>
<keyword evidence="1" id="KW-0812">Transmembrane</keyword>
<feature type="non-terminal residue" evidence="2">
    <location>
        <position position="94"/>
    </location>
</feature>
<sequence>MVTVPWYSVVIFAGVGFTSYFIFASFLYGAGYQPAPPRVARRMLQLAKVGPGDEVFDLGAGTGGLLFQAVEVLGARGTGVEVEPIRYLYLRYRR</sequence>
<keyword evidence="1" id="KW-0472">Membrane</keyword>
<comment type="caution">
    <text evidence="2">The sequence shown here is derived from an EMBL/GenBank/DDBJ whole genome shotgun (WGS) entry which is preliminary data.</text>
</comment>
<name>T1A1B0_9ZZZZ</name>
<evidence type="ECO:0000256" key="1">
    <source>
        <dbReference type="SAM" id="Phobius"/>
    </source>
</evidence>
<organism evidence="2">
    <name type="scientific">mine drainage metagenome</name>
    <dbReference type="NCBI Taxonomy" id="410659"/>
    <lineage>
        <taxon>unclassified sequences</taxon>
        <taxon>metagenomes</taxon>
        <taxon>ecological metagenomes</taxon>
    </lineage>
</organism>
<accession>T1A1B0</accession>
<dbReference type="AlphaFoldDB" id="T1A1B0"/>
<proteinExistence type="predicted"/>
<dbReference type="GO" id="GO:0032259">
    <property type="term" value="P:methylation"/>
    <property type="evidence" value="ECO:0007669"/>
    <property type="project" value="UniProtKB-KW"/>
</dbReference>
<reference evidence="2" key="1">
    <citation type="submission" date="2013-08" db="EMBL/GenBank/DDBJ databases">
        <authorList>
            <person name="Mendez C."/>
            <person name="Richter M."/>
            <person name="Ferrer M."/>
            <person name="Sanchez J."/>
        </authorList>
    </citation>
    <scope>NUCLEOTIDE SEQUENCE</scope>
</reference>
<dbReference type="Gene3D" id="3.40.50.150">
    <property type="entry name" value="Vaccinia Virus protein VP39"/>
    <property type="match status" value="1"/>
</dbReference>